<dbReference type="AlphaFoldDB" id="A0AB94IAC5"/>
<proteinExistence type="predicted"/>
<evidence type="ECO:0000313" key="4">
    <source>
        <dbReference type="Proteomes" id="UP000506160"/>
    </source>
</evidence>
<evidence type="ECO:0008006" key="5">
    <source>
        <dbReference type="Google" id="ProtNLM"/>
    </source>
</evidence>
<feature type="domain" description="TtsA-like Glycoside hydrolase family 108" evidence="1">
    <location>
        <begin position="34"/>
        <end position="121"/>
    </location>
</feature>
<organism evidence="3 4">
    <name type="scientific">Candidatus Schmidhempelia bombi str. Bimp</name>
    <dbReference type="NCBI Taxonomy" id="1387197"/>
    <lineage>
        <taxon>Bacteria</taxon>
        <taxon>Pseudomonadati</taxon>
        <taxon>Pseudomonadota</taxon>
        <taxon>Gammaproteobacteria</taxon>
        <taxon>Orbales</taxon>
        <taxon>Orbaceae</taxon>
        <taxon>Candidatus Schmidhempelia</taxon>
    </lineage>
</organism>
<dbReference type="InterPro" id="IPR008565">
    <property type="entry name" value="TtsA-like_GH18_dom"/>
</dbReference>
<evidence type="ECO:0000259" key="2">
    <source>
        <dbReference type="Pfam" id="PF09374"/>
    </source>
</evidence>
<dbReference type="InterPro" id="IPR018537">
    <property type="entry name" value="Peptidoglycan-bd_3"/>
</dbReference>
<evidence type="ECO:0000259" key="1">
    <source>
        <dbReference type="Pfam" id="PF05838"/>
    </source>
</evidence>
<gene>
    <name evidence="3" type="ORF">O970_09240</name>
</gene>
<dbReference type="CDD" id="cd13926">
    <property type="entry name" value="N-acetylmuramidase_GH108"/>
    <property type="match status" value="1"/>
</dbReference>
<dbReference type="EMBL" id="AWGA01000111">
    <property type="protein sequence ID" value="TEA26332.1"/>
    <property type="molecule type" value="Genomic_DNA"/>
</dbReference>
<sequence length="210" mass="24186">MDGKAWFIHPVGISILRENKIDYCSIKFHRISKIVLRHEGGYVNNPNDSGGATNRGIAWNTWVAYAKQDLGIDPTLDNLKKLTDEQAEIIYRKRYWQPKGFCRIENDRLGLMIYDWSITSGGAIKKIQQLLVNEFNQDLNIDGKMGKATALIINSLSEQDKLLTRITEIRKEYYTNLAIKKDGTHTKNHVFLKGWLNRVDDCLTVEIEED</sequence>
<accession>A0AB94IAC5</accession>
<dbReference type="InterPro" id="IPR023346">
    <property type="entry name" value="Lysozyme-like_dom_sf"/>
</dbReference>
<dbReference type="Proteomes" id="UP000506160">
    <property type="component" value="Unassembled WGS sequence"/>
</dbReference>
<keyword evidence="4" id="KW-1185">Reference proteome</keyword>
<dbReference type="SUPFAM" id="SSF53955">
    <property type="entry name" value="Lysozyme-like"/>
    <property type="match status" value="1"/>
</dbReference>
<dbReference type="Pfam" id="PF05838">
    <property type="entry name" value="Glyco_hydro_108"/>
    <property type="match status" value="1"/>
</dbReference>
<feature type="domain" description="Peptidoglycan binding" evidence="2">
    <location>
        <begin position="124"/>
        <end position="199"/>
    </location>
</feature>
<name>A0AB94IAC5_9GAMM</name>
<dbReference type="Pfam" id="PF09374">
    <property type="entry name" value="PG_binding_3"/>
    <property type="match status" value="1"/>
</dbReference>
<dbReference type="Gene3D" id="1.20.141.10">
    <property type="entry name" value="Chitosanase, subunit A, domain 1"/>
    <property type="match status" value="1"/>
</dbReference>
<evidence type="ECO:0000313" key="3">
    <source>
        <dbReference type="EMBL" id="TEA26332.1"/>
    </source>
</evidence>
<comment type="caution">
    <text evidence="3">The sequence shown here is derived from an EMBL/GenBank/DDBJ whole genome shotgun (WGS) entry which is preliminary data.</text>
</comment>
<reference evidence="3 4" key="1">
    <citation type="journal article" date="2014" name="Appl. Environ. Microbiol.">
        <title>Genomic features of a bumble bee symbiont reflect its host environment.</title>
        <authorList>
            <person name="Martinson V.G."/>
            <person name="Magoc T."/>
            <person name="Koch H."/>
            <person name="Salzberg S.L."/>
            <person name="Moran N.A."/>
        </authorList>
    </citation>
    <scope>NUCLEOTIDE SEQUENCE [LARGE SCALE GENOMIC DNA]</scope>
    <source>
        <strain evidence="3 4">Bimp</strain>
    </source>
</reference>
<protein>
    <recommendedName>
        <fullName evidence="5">Peptidoglycan domain protein</fullName>
    </recommendedName>
</protein>